<gene>
    <name evidence="6" type="ORF">RH857_12670</name>
</gene>
<dbReference type="RefSeq" id="WP_310538342.1">
    <property type="nucleotide sequence ID" value="NZ_BAAAOC010000071.1"/>
</dbReference>
<reference evidence="7" key="1">
    <citation type="submission" date="2023-07" db="EMBL/GenBank/DDBJ databases">
        <title>Description of three actinobacteria isolated from air of manufacturing shop in a pharmaceutical factory.</title>
        <authorList>
            <person name="Zhang D.-F."/>
        </authorList>
    </citation>
    <scope>NUCLEOTIDE SEQUENCE [LARGE SCALE GENOMIC DNA]</scope>
    <source>
        <strain evidence="7">CCTCC AB 207010</strain>
    </source>
</reference>
<proteinExistence type="predicted"/>
<organism evidence="6 7">
    <name type="scientific">Nesterenkonia flava</name>
    <dbReference type="NCBI Taxonomy" id="469799"/>
    <lineage>
        <taxon>Bacteria</taxon>
        <taxon>Bacillati</taxon>
        <taxon>Actinomycetota</taxon>
        <taxon>Actinomycetes</taxon>
        <taxon>Micrococcales</taxon>
        <taxon>Micrococcaceae</taxon>
        <taxon>Nesterenkonia</taxon>
    </lineage>
</organism>
<dbReference type="Gene3D" id="1.10.357.10">
    <property type="entry name" value="Tetracycline Repressor, domain 2"/>
    <property type="match status" value="1"/>
</dbReference>
<dbReference type="EMBL" id="JAVKGT010000045">
    <property type="protein sequence ID" value="MDR5712974.1"/>
    <property type="molecule type" value="Genomic_DNA"/>
</dbReference>
<evidence type="ECO:0000256" key="4">
    <source>
        <dbReference type="PROSITE-ProRule" id="PRU00335"/>
    </source>
</evidence>
<keyword evidence="1" id="KW-0805">Transcription regulation</keyword>
<dbReference type="InterPro" id="IPR050109">
    <property type="entry name" value="HTH-type_TetR-like_transc_reg"/>
</dbReference>
<dbReference type="Pfam" id="PF16859">
    <property type="entry name" value="TetR_C_11"/>
    <property type="match status" value="1"/>
</dbReference>
<dbReference type="Gene3D" id="1.10.10.60">
    <property type="entry name" value="Homeodomain-like"/>
    <property type="match status" value="1"/>
</dbReference>
<dbReference type="SUPFAM" id="SSF48498">
    <property type="entry name" value="Tetracyclin repressor-like, C-terminal domain"/>
    <property type="match status" value="1"/>
</dbReference>
<protein>
    <submittedName>
        <fullName evidence="6">TetR/AcrR family transcriptional regulator</fullName>
    </submittedName>
</protein>
<dbReference type="PANTHER" id="PTHR30055:SF148">
    <property type="entry name" value="TETR-FAMILY TRANSCRIPTIONAL REGULATOR"/>
    <property type="match status" value="1"/>
</dbReference>
<comment type="caution">
    <text evidence="6">The sequence shown here is derived from an EMBL/GenBank/DDBJ whole genome shotgun (WGS) entry which is preliminary data.</text>
</comment>
<dbReference type="InterPro" id="IPR001647">
    <property type="entry name" value="HTH_TetR"/>
</dbReference>
<sequence>MGIRGRPRSEASHHAVLDAAAKLLEQERCSYQDLTVERIAAEAGVGKQTIYRWWKNKAGVVLEALLTGRLKLDFEPVPNTGDLRADLMSWLDSEITRAGGEDTAVMARSLMAALVTGGEETRALLNGGIVWEGMAVAERLRAEQEAGGLREGVDPSMVAATIMDPFIIRLITVGSPDPEWMRAQLDMVLTGILPRD</sequence>
<feature type="domain" description="HTH tetR-type" evidence="5">
    <location>
        <begin position="10"/>
        <end position="72"/>
    </location>
</feature>
<name>A0ABU1FWB4_9MICC</name>
<dbReference type="InterPro" id="IPR036271">
    <property type="entry name" value="Tet_transcr_reg_TetR-rel_C_sf"/>
</dbReference>
<evidence type="ECO:0000256" key="3">
    <source>
        <dbReference type="ARBA" id="ARBA00023163"/>
    </source>
</evidence>
<dbReference type="InterPro" id="IPR011075">
    <property type="entry name" value="TetR_C"/>
</dbReference>
<dbReference type="PANTHER" id="PTHR30055">
    <property type="entry name" value="HTH-TYPE TRANSCRIPTIONAL REGULATOR RUTR"/>
    <property type="match status" value="1"/>
</dbReference>
<dbReference type="SUPFAM" id="SSF46689">
    <property type="entry name" value="Homeodomain-like"/>
    <property type="match status" value="1"/>
</dbReference>
<dbReference type="Pfam" id="PF00440">
    <property type="entry name" value="TetR_N"/>
    <property type="match status" value="1"/>
</dbReference>
<keyword evidence="3" id="KW-0804">Transcription</keyword>
<feature type="DNA-binding region" description="H-T-H motif" evidence="4">
    <location>
        <begin position="35"/>
        <end position="54"/>
    </location>
</feature>
<keyword evidence="7" id="KW-1185">Reference proteome</keyword>
<evidence type="ECO:0000259" key="5">
    <source>
        <dbReference type="PROSITE" id="PS50977"/>
    </source>
</evidence>
<evidence type="ECO:0000313" key="6">
    <source>
        <dbReference type="EMBL" id="MDR5712974.1"/>
    </source>
</evidence>
<evidence type="ECO:0000313" key="7">
    <source>
        <dbReference type="Proteomes" id="UP001260872"/>
    </source>
</evidence>
<dbReference type="PROSITE" id="PS50977">
    <property type="entry name" value="HTH_TETR_2"/>
    <property type="match status" value="1"/>
</dbReference>
<accession>A0ABU1FWB4</accession>
<evidence type="ECO:0000256" key="1">
    <source>
        <dbReference type="ARBA" id="ARBA00023015"/>
    </source>
</evidence>
<keyword evidence="2 4" id="KW-0238">DNA-binding</keyword>
<evidence type="ECO:0000256" key="2">
    <source>
        <dbReference type="ARBA" id="ARBA00023125"/>
    </source>
</evidence>
<dbReference type="Proteomes" id="UP001260872">
    <property type="component" value="Unassembled WGS sequence"/>
</dbReference>
<dbReference type="InterPro" id="IPR009057">
    <property type="entry name" value="Homeodomain-like_sf"/>
</dbReference>